<dbReference type="AlphaFoldDB" id="A0A1I7WEH9"/>
<dbReference type="Proteomes" id="UP000095283">
    <property type="component" value="Unplaced"/>
</dbReference>
<accession>A0A1I7WEH9</accession>
<evidence type="ECO:0000313" key="3">
    <source>
        <dbReference type="WBParaSite" id="Hba_03324"/>
    </source>
</evidence>
<sequence length="180" mass="21035">MLKKDPGHRLMLHELKVGNFKYYFSALYSNFVRKGVILNTGKNTNSSHSNIELNIFSFHLIYFIFRNTNNTSSLRERRKSSSVKDPTYMPPPASIPNGDTLRCVFTFLVLLTYRVLNSLKLHITKIHVYIHIGLISDQLKVSHCQTLISHFLSLCFIIILFICLFFYNFSFFFALCEFYP</sequence>
<keyword evidence="1" id="KW-0812">Transmembrane</keyword>
<keyword evidence="1" id="KW-0472">Membrane</keyword>
<reference evidence="3" key="1">
    <citation type="submission" date="2016-11" db="UniProtKB">
        <authorList>
            <consortium name="WormBaseParasite"/>
        </authorList>
    </citation>
    <scope>IDENTIFICATION</scope>
</reference>
<dbReference type="WBParaSite" id="Hba_03324">
    <property type="protein sequence ID" value="Hba_03324"/>
    <property type="gene ID" value="Hba_03324"/>
</dbReference>
<name>A0A1I7WEH9_HETBA</name>
<protein>
    <submittedName>
        <fullName evidence="3">Uncharacterized protein</fullName>
    </submittedName>
</protein>
<organism evidence="2 3">
    <name type="scientific">Heterorhabditis bacteriophora</name>
    <name type="common">Entomopathogenic nematode worm</name>
    <dbReference type="NCBI Taxonomy" id="37862"/>
    <lineage>
        <taxon>Eukaryota</taxon>
        <taxon>Metazoa</taxon>
        <taxon>Ecdysozoa</taxon>
        <taxon>Nematoda</taxon>
        <taxon>Chromadorea</taxon>
        <taxon>Rhabditida</taxon>
        <taxon>Rhabditina</taxon>
        <taxon>Rhabditomorpha</taxon>
        <taxon>Strongyloidea</taxon>
        <taxon>Heterorhabditidae</taxon>
        <taxon>Heterorhabditis</taxon>
    </lineage>
</organism>
<proteinExistence type="predicted"/>
<keyword evidence="2" id="KW-1185">Reference proteome</keyword>
<evidence type="ECO:0000313" key="2">
    <source>
        <dbReference type="Proteomes" id="UP000095283"/>
    </source>
</evidence>
<evidence type="ECO:0000256" key="1">
    <source>
        <dbReference type="SAM" id="Phobius"/>
    </source>
</evidence>
<feature type="transmembrane region" description="Helical" evidence="1">
    <location>
        <begin position="151"/>
        <end position="175"/>
    </location>
</feature>
<keyword evidence="1" id="KW-1133">Transmembrane helix</keyword>